<gene>
    <name evidence="2" type="ORF">Esi_0000_0467</name>
</gene>
<feature type="compositionally biased region" description="Low complexity" evidence="1">
    <location>
        <begin position="92"/>
        <end position="102"/>
    </location>
</feature>
<feature type="compositionally biased region" description="Low complexity" evidence="1">
    <location>
        <begin position="70"/>
        <end position="85"/>
    </location>
</feature>
<feature type="compositionally biased region" description="Basic and acidic residues" evidence="1">
    <location>
        <begin position="120"/>
        <end position="133"/>
    </location>
</feature>
<dbReference type="EMBL" id="FN647682">
    <property type="protein sequence ID" value="CBN76690.1"/>
    <property type="molecule type" value="Genomic_DNA"/>
</dbReference>
<dbReference type="InParanoid" id="D8LBI1"/>
<name>D8LBI1_ECTSI</name>
<organism evidence="2 3">
    <name type="scientific">Ectocarpus siliculosus</name>
    <name type="common">Brown alga</name>
    <name type="synonym">Conferva siliculosa</name>
    <dbReference type="NCBI Taxonomy" id="2880"/>
    <lineage>
        <taxon>Eukaryota</taxon>
        <taxon>Sar</taxon>
        <taxon>Stramenopiles</taxon>
        <taxon>Ochrophyta</taxon>
        <taxon>PX clade</taxon>
        <taxon>Phaeophyceae</taxon>
        <taxon>Ectocarpales</taxon>
        <taxon>Ectocarpaceae</taxon>
        <taxon>Ectocarpus</taxon>
    </lineage>
</organism>
<evidence type="ECO:0000313" key="3">
    <source>
        <dbReference type="Proteomes" id="UP000002630"/>
    </source>
</evidence>
<accession>D8LBI1</accession>
<protein>
    <submittedName>
        <fullName evidence="2">Uncharacterized protein</fullName>
    </submittedName>
</protein>
<feature type="region of interest" description="Disordered" evidence="1">
    <location>
        <begin position="38"/>
        <end position="109"/>
    </location>
</feature>
<evidence type="ECO:0000256" key="1">
    <source>
        <dbReference type="SAM" id="MobiDB-lite"/>
    </source>
</evidence>
<dbReference type="Proteomes" id="UP000002630">
    <property type="component" value="Linkage Group LG01"/>
</dbReference>
<proteinExistence type="predicted"/>
<keyword evidence="3" id="KW-1185">Reference proteome</keyword>
<feature type="region of interest" description="Disordered" evidence="1">
    <location>
        <begin position="115"/>
        <end position="134"/>
    </location>
</feature>
<evidence type="ECO:0000313" key="2">
    <source>
        <dbReference type="EMBL" id="CBN76690.1"/>
    </source>
</evidence>
<feature type="compositionally biased region" description="Polar residues" evidence="1">
    <location>
        <begin position="278"/>
        <end position="290"/>
    </location>
</feature>
<feature type="region of interest" description="Disordered" evidence="1">
    <location>
        <begin position="261"/>
        <end position="300"/>
    </location>
</feature>
<feature type="region of interest" description="Disordered" evidence="1">
    <location>
        <begin position="341"/>
        <end position="373"/>
    </location>
</feature>
<dbReference type="OrthoDB" id="10348088at2759"/>
<dbReference type="AlphaFoldDB" id="D8LBI1"/>
<dbReference type="EMBL" id="FN649726">
    <property type="protein sequence ID" value="CBN76690.1"/>
    <property type="molecule type" value="Genomic_DNA"/>
</dbReference>
<sequence>MLRRGIFRVAVYARSQKTCAAGVKNLPAAAAGTRAWLSATSGGDSSDSDDVTPPKTKLAFSSSVYGKDPASGGEPTAEEAAAAAQLKREAEAGTAREGAAAAPVHDNRNMFDSSLSQQAEDGKESGSIKRDVAADTPDATRVAFGATAYGKDPEAAAALSAQEAEEVEALRARAKGDGVAGAAAAPLHDRRNMFDSDLTQGAGSTQAFDAIKRDVKTDTPDATRVAFRASAYGKDPQTAAALSEQEAAEVEALRMRAQGRGAAAAAPVHDSRSMFDSDLTQGAGSTQGSDSIKREVSGDTPDATRVAFRASVYGKDGQAAAALSEQEAAEVDELRVRAHGAGASSADAAPVHDSRSMFDSDLTQGAGAMQGSDSIKRHVAANTPEATRLVFAGSDYGKDPRSVDNSEKKKAEIAALAERVGAGTPAAAAAPIHHDRSMFDSDLAEGAGAARESTAIKRHVETATPALTRLSFFGSTYGDDDPGSNKADHAQALAEKQKKGAKLARVGAGVQSAKVHNTEKAMADDEYSQAGSE</sequence>
<reference evidence="2 3" key="1">
    <citation type="journal article" date="2010" name="Nature">
        <title>The Ectocarpus genome and the independent evolution of multicellularity in brown algae.</title>
        <authorList>
            <person name="Cock J.M."/>
            <person name="Sterck L."/>
            <person name="Rouze P."/>
            <person name="Scornet D."/>
            <person name="Allen A.E."/>
            <person name="Amoutzias G."/>
            <person name="Anthouard V."/>
            <person name="Artiguenave F."/>
            <person name="Aury J.M."/>
            <person name="Badger J.H."/>
            <person name="Beszteri B."/>
            <person name="Billiau K."/>
            <person name="Bonnet E."/>
            <person name="Bothwell J.H."/>
            <person name="Bowler C."/>
            <person name="Boyen C."/>
            <person name="Brownlee C."/>
            <person name="Carrano C.J."/>
            <person name="Charrier B."/>
            <person name="Cho G.Y."/>
            <person name="Coelho S.M."/>
            <person name="Collen J."/>
            <person name="Corre E."/>
            <person name="Da Silva C."/>
            <person name="Delage L."/>
            <person name="Delaroque N."/>
            <person name="Dittami S.M."/>
            <person name="Doulbeau S."/>
            <person name="Elias M."/>
            <person name="Farnham G."/>
            <person name="Gachon C.M."/>
            <person name="Gschloessl B."/>
            <person name="Heesch S."/>
            <person name="Jabbari K."/>
            <person name="Jubin C."/>
            <person name="Kawai H."/>
            <person name="Kimura K."/>
            <person name="Kloareg B."/>
            <person name="Kupper F.C."/>
            <person name="Lang D."/>
            <person name="Le Bail A."/>
            <person name="Leblanc C."/>
            <person name="Lerouge P."/>
            <person name="Lohr M."/>
            <person name="Lopez P.J."/>
            <person name="Martens C."/>
            <person name="Maumus F."/>
            <person name="Michel G."/>
            <person name="Miranda-Saavedra D."/>
            <person name="Morales J."/>
            <person name="Moreau H."/>
            <person name="Motomura T."/>
            <person name="Nagasato C."/>
            <person name="Napoli C.A."/>
            <person name="Nelson D.R."/>
            <person name="Nyvall-Collen P."/>
            <person name="Peters A.F."/>
            <person name="Pommier C."/>
            <person name="Potin P."/>
            <person name="Poulain J."/>
            <person name="Quesneville H."/>
            <person name="Read B."/>
            <person name="Rensing S.A."/>
            <person name="Ritter A."/>
            <person name="Rousvoal S."/>
            <person name="Samanta M."/>
            <person name="Samson G."/>
            <person name="Schroeder D.C."/>
            <person name="Segurens B."/>
            <person name="Strittmatter M."/>
            <person name="Tonon T."/>
            <person name="Tregear J.W."/>
            <person name="Valentin K."/>
            <person name="von Dassow P."/>
            <person name="Yamagishi T."/>
            <person name="Van de Peer Y."/>
            <person name="Wincker P."/>
        </authorList>
    </citation>
    <scope>NUCLEOTIDE SEQUENCE [LARGE SCALE GENOMIC DNA]</scope>
    <source>
        <strain evidence="3">Ec32 / CCAP1310/4</strain>
    </source>
</reference>